<dbReference type="Proteomes" id="UP000245880">
    <property type="component" value="Unassembled WGS sequence"/>
</dbReference>
<evidence type="ECO:0000313" key="2">
    <source>
        <dbReference type="Proteomes" id="UP000245880"/>
    </source>
</evidence>
<accession>A0A315ZVB9</accession>
<name>A0A315ZVB9_9BACT</name>
<organism evidence="1 2">
    <name type="scientific">Dyadobacter jejuensis</name>
    <dbReference type="NCBI Taxonomy" id="1082580"/>
    <lineage>
        <taxon>Bacteria</taxon>
        <taxon>Pseudomonadati</taxon>
        <taxon>Bacteroidota</taxon>
        <taxon>Cytophagia</taxon>
        <taxon>Cytophagales</taxon>
        <taxon>Spirosomataceae</taxon>
        <taxon>Dyadobacter</taxon>
    </lineage>
</organism>
<dbReference type="AlphaFoldDB" id="A0A315ZVB9"/>
<dbReference type="EMBL" id="QGDT01000048">
    <property type="protein sequence ID" value="PWJ49249.1"/>
    <property type="molecule type" value="Genomic_DNA"/>
</dbReference>
<comment type="caution">
    <text evidence="1">The sequence shown here is derived from an EMBL/GenBank/DDBJ whole genome shotgun (WGS) entry which is preliminary data.</text>
</comment>
<sequence>MAGVGFAGGLSAQVGIGYSFKSQDFSAFVGASFAFNSIYASYSFSNGGSVGYTFGLSIFSGTPVSSNFGSVGMNYNFSNNSWSGNASAWHINHAGVTFDPSVSIAVFSDRTTNLVRGQGFKSNDQVLAKFVQQGNYQGALDYFGFEGTYDPNKPKGAEYAEGRKYYAAADPITGAIQYGYDSFSSYANLKAMWIKESFISRRAIAGKIESQEPIGTFKKYFPEERASFTYAYKNGGRFLSSSLGKYFLNQAQAYEAQSYNILPKNRVSFNWVQKFIFKIPRR</sequence>
<evidence type="ECO:0008006" key="3">
    <source>
        <dbReference type="Google" id="ProtNLM"/>
    </source>
</evidence>
<reference evidence="1 2" key="1">
    <citation type="submission" date="2018-03" db="EMBL/GenBank/DDBJ databases">
        <title>Genomic Encyclopedia of Archaeal and Bacterial Type Strains, Phase II (KMG-II): from individual species to whole genera.</title>
        <authorList>
            <person name="Goeker M."/>
        </authorList>
    </citation>
    <scope>NUCLEOTIDE SEQUENCE [LARGE SCALE GENOMIC DNA]</scope>
    <source>
        <strain evidence="1 2">DSM 100346</strain>
    </source>
</reference>
<gene>
    <name evidence="1" type="ORF">CLV98_1483</name>
</gene>
<protein>
    <recommendedName>
        <fullName evidence="3">Bacterial toxin 23 domain-containing protein</fullName>
    </recommendedName>
</protein>
<proteinExistence type="predicted"/>
<keyword evidence="2" id="KW-1185">Reference proteome</keyword>
<evidence type="ECO:0000313" key="1">
    <source>
        <dbReference type="EMBL" id="PWJ49249.1"/>
    </source>
</evidence>